<dbReference type="Gene3D" id="3.40.50.300">
    <property type="entry name" value="P-loop containing nucleotide triphosphate hydrolases"/>
    <property type="match status" value="2"/>
</dbReference>
<dbReference type="EMBL" id="BAVR01000035">
    <property type="protein sequence ID" value="GAE89352.1"/>
    <property type="molecule type" value="Genomic_DNA"/>
</dbReference>
<comment type="similarity">
    <text evidence="2">In the central section; belongs to the CRISPR-associated helicase Cas3 family.</text>
</comment>
<dbReference type="GO" id="GO:0051607">
    <property type="term" value="P:defense response to virus"/>
    <property type="evidence" value="ECO:0007669"/>
    <property type="project" value="UniProtKB-KW"/>
</dbReference>
<dbReference type="Proteomes" id="UP000019109">
    <property type="component" value="Unassembled WGS sequence"/>
</dbReference>
<comment type="similarity">
    <text evidence="1">In the N-terminal section; belongs to the CRISPR-associated nuclease Cas3-HD family.</text>
</comment>
<evidence type="ECO:0000256" key="1">
    <source>
        <dbReference type="ARBA" id="ARBA00006847"/>
    </source>
</evidence>
<feature type="domain" description="HD Cas3-type" evidence="11">
    <location>
        <begin position="12"/>
        <end position="176"/>
    </location>
</feature>
<dbReference type="PROSITE" id="PS51643">
    <property type="entry name" value="HD_CAS3"/>
    <property type="match status" value="1"/>
</dbReference>
<evidence type="ECO:0000256" key="3">
    <source>
        <dbReference type="ARBA" id="ARBA00022722"/>
    </source>
</evidence>
<dbReference type="RefSeq" id="WP_038289548.1">
    <property type="nucleotide sequence ID" value="NZ_BAVR01000035.1"/>
</dbReference>
<dbReference type="OrthoDB" id="9810236at2"/>
<keyword evidence="4" id="KW-0479">Metal-binding</keyword>
<evidence type="ECO:0000259" key="10">
    <source>
        <dbReference type="PROSITE" id="PS51192"/>
    </source>
</evidence>
<dbReference type="PANTHER" id="PTHR47962:SF5">
    <property type="entry name" value="ATP-DEPENDENT HELICASE LHR-RELATED"/>
    <property type="match status" value="1"/>
</dbReference>
<evidence type="ECO:0000256" key="2">
    <source>
        <dbReference type="ARBA" id="ARBA00009046"/>
    </source>
</evidence>
<dbReference type="InterPro" id="IPR054712">
    <property type="entry name" value="Cas3-like_dom"/>
</dbReference>
<comment type="caution">
    <text evidence="12">The sequence shown here is derived from an EMBL/GenBank/DDBJ whole genome shotgun (WGS) entry which is preliminary data.</text>
</comment>
<evidence type="ECO:0000313" key="13">
    <source>
        <dbReference type="Proteomes" id="UP000019109"/>
    </source>
</evidence>
<evidence type="ECO:0000256" key="4">
    <source>
        <dbReference type="ARBA" id="ARBA00022723"/>
    </source>
</evidence>
<dbReference type="PROSITE" id="PS51192">
    <property type="entry name" value="HELICASE_ATP_BIND_1"/>
    <property type="match status" value="1"/>
</dbReference>
<accession>W4V7Z7</accession>
<sequence length="736" mass="84633">MYFYAHTTDTNDKNEWQLLINHLENVASNSEKFASSFGAGRLAYVAGLLHDLGKYSIEFQSRLEGSSEKVDHSTAGAIEAEKRFGRMIGRVLAYVILGHHSGLPNGNIGKERNLLSRLSKTDIKDYSYYKNELNIPNLKNSDLLTIPMPKSLNTDAFSKSFFIRFLYSCVVDADFLDTEKFMSYDRYKYRETKSIDELYYHFQNTLSMLEDKCRKNPSTINSARNQILKRCIEMASGKTGFYTLTVPTGGGKTYSSLAFALKHAKINKKDRIIYVIPYTSIIEQNADVFRKAVGSENVLEHHSNYDYPDDSFDTWRNDDKKHRLATENWDMPLIVTTSVQFFESLFANKSSQCRKLHNIANSVVILDEAQMMPIDYLRPCLYALAELISNYNVTVILCTATQPSIDRFVPNNIEITEIINNQDQLNRIFKRVNIRYIGNKSDNEISFELSKLQQVLCIVNTRRHAKELFDKLHTLKKEGTFHLSARMCPAHRKIVLSEIRKRLKENKECRVVSTQLIEAGVDVDFPVVYRSMAGIDSIAQASGRCNREGKKESGMVYVFEPEIYGMPNKGRFELCASITRSTRRKFGDNILSSEAIKYYFEELYDYERENLDSKKILEDINEGKKELLFPFEDISKKFNIIENDMVTVIVPFDEAAKQLIYEMEKSKYPGMYARSLQKYSVQIYSFEKDALVRAGAINVKKLGGIYWVINDSSFYDYITGLKDAIDVKAPNEILVF</sequence>
<keyword evidence="3" id="KW-0540">Nuclease</keyword>
<dbReference type="SUPFAM" id="SSF52540">
    <property type="entry name" value="P-loop containing nucleoside triphosphate hydrolases"/>
    <property type="match status" value="1"/>
</dbReference>
<gene>
    <name evidence="12" type="ORF">JCM21531_2869</name>
</gene>
<feature type="domain" description="Helicase ATP-binding" evidence="10">
    <location>
        <begin position="233"/>
        <end position="420"/>
    </location>
</feature>
<dbReference type="GO" id="GO:0046872">
    <property type="term" value="F:metal ion binding"/>
    <property type="evidence" value="ECO:0007669"/>
    <property type="project" value="UniProtKB-KW"/>
</dbReference>
<keyword evidence="9" id="KW-0051">Antiviral defense</keyword>
<dbReference type="GO" id="GO:0003677">
    <property type="term" value="F:DNA binding"/>
    <property type="evidence" value="ECO:0007669"/>
    <property type="project" value="TreeGrafter"/>
</dbReference>
<evidence type="ECO:0000256" key="6">
    <source>
        <dbReference type="ARBA" id="ARBA00022801"/>
    </source>
</evidence>
<dbReference type="Pfam" id="PF01966">
    <property type="entry name" value="HD"/>
    <property type="match status" value="1"/>
</dbReference>
<evidence type="ECO:0000256" key="9">
    <source>
        <dbReference type="ARBA" id="ARBA00023118"/>
    </source>
</evidence>
<reference evidence="12" key="1">
    <citation type="journal article" date="2014" name="Genome Announc.">
        <title>Draft Genome Sequence of Clostridium straminisolvens Strain JCM 21531T, Isolated from a Cellulose-Degrading Bacterial Community.</title>
        <authorList>
            <person name="Yuki M."/>
            <person name="Oshima K."/>
            <person name="Suda W."/>
            <person name="Sakamoto M."/>
            <person name="Kitamura K."/>
            <person name="Iida T."/>
            <person name="Hattori M."/>
            <person name="Ohkuma M."/>
        </authorList>
    </citation>
    <scope>NUCLEOTIDE SEQUENCE [LARGE SCALE GENOMIC DNA]</scope>
    <source>
        <strain evidence="12">JCM 21531</strain>
    </source>
</reference>
<evidence type="ECO:0000256" key="8">
    <source>
        <dbReference type="ARBA" id="ARBA00022840"/>
    </source>
</evidence>
<evidence type="ECO:0000256" key="5">
    <source>
        <dbReference type="ARBA" id="ARBA00022741"/>
    </source>
</evidence>
<dbReference type="InterPro" id="IPR006474">
    <property type="entry name" value="Helicase_Cas3_CRISPR-ass_core"/>
</dbReference>
<dbReference type="Pfam" id="PF00270">
    <property type="entry name" value="DEAD"/>
    <property type="match status" value="1"/>
</dbReference>
<dbReference type="Pfam" id="PF22590">
    <property type="entry name" value="Cas3-like_C_2"/>
    <property type="match status" value="1"/>
</dbReference>
<protein>
    <submittedName>
        <fullName evidence="12">CRISPR-associated helicase Cas3</fullName>
    </submittedName>
</protein>
<dbReference type="GO" id="GO:0005524">
    <property type="term" value="F:ATP binding"/>
    <property type="evidence" value="ECO:0007669"/>
    <property type="project" value="UniProtKB-KW"/>
</dbReference>
<keyword evidence="6" id="KW-0378">Hydrolase</keyword>
<keyword evidence="8" id="KW-0067">ATP-binding</keyword>
<dbReference type="CDD" id="cd09641">
    <property type="entry name" value="Cas3''_I"/>
    <property type="match status" value="1"/>
</dbReference>
<dbReference type="GO" id="GO:0004386">
    <property type="term" value="F:helicase activity"/>
    <property type="evidence" value="ECO:0007669"/>
    <property type="project" value="UniProtKB-KW"/>
</dbReference>
<dbReference type="InterPro" id="IPR006483">
    <property type="entry name" value="CRISPR-assoc_Cas3_HD"/>
</dbReference>
<dbReference type="InterPro" id="IPR038257">
    <property type="entry name" value="CRISPR-assoc_Cas3_HD_sf"/>
</dbReference>
<dbReference type="InterPro" id="IPR014001">
    <property type="entry name" value="Helicase_ATP-bd"/>
</dbReference>
<keyword evidence="13" id="KW-1185">Reference proteome</keyword>
<dbReference type="SUPFAM" id="SSF109604">
    <property type="entry name" value="HD-domain/PDEase-like"/>
    <property type="match status" value="1"/>
</dbReference>
<evidence type="ECO:0000313" key="12">
    <source>
        <dbReference type="EMBL" id="GAE89352.1"/>
    </source>
</evidence>
<organism evidence="12 13">
    <name type="scientific">Acetivibrio straminisolvens JCM 21531</name>
    <dbReference type="NCBI Taxonomy" id="1294263"/>
    <lineage>
        <taxon>Bacteria</taxon>
        <taxon>Bacillati</taxon>
        <taxon>Bacillota</taxon>
        <taxon>Clostridia</taxon>
        <taxon>Eubacteriales</taxon>
        <taxon>Oscillospiraceae</taxon>
        <taxon>Acetivibrio</taxon>
    </lineage>
</organism>
<proteinExistence type="inferred from homology"/>
<dbReference type="CDD" id="cd17930">
    <property type="entry name" value="DEXHc_cas3"/>
    <property type="match status" value="1"/>
</dbReference>
<dbReference type="NCBIfam" id="TIGR01587">
    <property type="entry name" value="cas3_core"/>
    <property type="match status" value="1"/>
</dbReference>
<dbReference type="SMART" id="SM00487">
    <property type="entry name" value="DEXDc"/>
    <property type="match status" value="1"/>
</dbReference>
<dbReference type="AlphaFoldDB" id="W4V7Z7"/>
<dbReference type="PANTHER" id="PTHR47962">
    <property type="entry name" value="ATP-DEPENDENT HELICASE LHR-RELATED-RELATED"/>
    <property type="match status" value="1"/>
</dbReference>
<name>W4V7Z7_9FIRM</name>
<dbReference type="GO" id="GO:0004518">
    <property type="term" value="F:nuclease activity"/>
    <property type="evidence" value="ECO:0007669"/>
    <property type="project" value="UniProtKB-KW"/>
</dbReference>
<dbReference type="InterPro" id="IPR052511">
    <property type="entry name" value="ATP-dep_Helicase"/>
</dbReference>
<evidence type="ECO:0000259" key="11">
    <source>
        <dbReference type="PROSITE" id="PS51643"/>
    </source>
</evidence>
<dbReference type="NCBIfam" id="TIGR01596">
    <property type="entry name" value="cas3_HD"/>
    <property type="match status" value="1"/>
</dbReference>
<dbReference type="InterPro" id="IPR006674">
    <property type="entry name" value="HD_domain"/>
</dbReference>
<keyword evidence="7" id="KW-0347">Helicase</keyword>
<dbReference type="STRING" id="1294263.JCM21531_2869"/>
<dbReference type="Gene3D" id="1.10.3210.30">
    <property type="match status" value="1"/>
</dbReference>
<dbReference type="InterPro" id="IPR011545">
    <property type="entry name" value="DEAD/DEAH_box_helicase_dom"/>
</dbReference>
<evidence type="ECO:0000256" key="7">
    <source>
        <dbReference type="ARBA" id="ARBA00022806"/>
    </source>
</evidence>
<dbReference type="InterPro" id="IPR027417">
    <property type="entry name" value="P-loop_NTPase"/>
</dbReference>
<dbReference type="GO" id="GO:0016887">
    <property type="term" value="F:ATP hydrolysis activity"/>
    <property type="evidence" value="ECO:0007669"/>
    <property type="project" value="TreeGrafter"/>
</dbReference>
<keyword evidence="5" id="KW-0547">Nucleotide-binding</keyword>